<dbReference type="InterPro" id="IPR038293">
    <property type="entry name" value="ATPase_inh_sub_z_sf"/>
</dbReference>
<dbReference type="Proteomes" id="UP000192656">
    <property type="component" value="Unassembled WGS sequence"/>
</dbReference>
<evidence type="ECO:0000313" key="2">
    <source>
        <dbReference type="EMBL" id="SMC40033.1"/>
    </source>
</evidence>
<sequence length="487" mass="51090">MKKTTKPKIEATVDLPQIEDDALATLAAFAHASGDGEGLAKNAIGDEGSEEDVEATTGAFDLTAFEQAGDEEETSVNDEAEEPAALGGELSAISAADFAFPLPDAEADDSESAYSDDDEAFDLSSEGEDTDDEPQLAFDPEKAFAGAEQSDEDEEGEDEALDLSGYDDEVLDDAPKLAFDPETAFAGATLNDADEEGEDAEARDGDELALAPSDFPLQIADRGTEDEALDLSSEEEEVSDDASEIAFDPETAFAGAAQNDEDEEGEDAADLNGLLDDAALAGTAEETLAEPSETPPAMEALPGLGDEPSQTGLDEPSEVLSPLTSALDAVSEGNFGDEDSAEEKDEVDAADDLQLKASDANASNIAFAEDEEPQQFRHATTSLPWSARGRVGLADHCSADRHLGLWAAAKLGHHGEEAEEGYARSIVLAGILTVDASGGLDKVIEDLAPLDIHPETVRTRYELILTSLRHDRDTVNAQTGDQGAFAG</sequence>
<dbReference type="InterPro" id="IPR009945">
    <property type="entry name" value="ATPase_inh_sub_z"/>
</dbReference>
<accession>A0A1W1YVA1</accession>
<feature type="compositionally biased region" description="Acidic residues" evidence="1">
    <location>
        <begin position="259"/>
        <end position="269"/>
    </location>
</feature>
<feature type="region of interest" description="Disordered" evidence="1">
    <location>
        <begin position="67"/>
        <end position="322"/>
    </location>
</feature>
<dbReference type="STRING" id="937218.SAMN06297251_1022"/>
<feature type="compositionally biased region" description="Low complexity" evidence="1">
    <location>
        <begin position="270"/>
        <end position="290"/>
    </location>
</feature>
<feature type="compositionally biased region" description="Acidic residues" evidence="1">
    <location>
        <begin position="149"/>
        <end position="172"/>
    </location>
</feature>
<dbReference type="AlphaFoldDB" id="A0A1W1YVA1"/>
<dbReference type="Pfam" id="PF07345">
    <property type="entry name" value="ATPaseInh_sub_z"/>
    <property type="match status" value="1"/>
</dbReference>
<feature type="compositionally biased region" description="Acidic residues" evidence="1">
    <location>
        <begin position="105"/>
        <end position="134"/>
    </location>
</feature>
<dbReference type="EMBL" id="FWXR01000002">
    <property type="protein sequence ID" value="SMC40033.1"/>
    <property type="molecule type" value="Genomic_DNA"/>
</dbReference>
<name>A0A1W1YVA1_9HYPH</name>
<feature type="compositionally biased region" description="Acidic residues" evidence="1">
    <location>
        <begin position="68"/>
        <end position="82"/>
    </location>
</feature>
<dbReference type="Gene3D" id="1.10.790.20">
    <property type="entry name" value="Domain of unknown function DUF1476"/>
    <property type="match status" value="1"/>
</dbReference>
<evidence type="ECO:0000256" key="1">
    <source>
        <dbReference type="SAM" id="MobiDB-lite"/>
    </source>
</evidence>
<proteinExistence type="predicted"/>
<evidence type="ECO:0000313" key="3">
    <source>
        <dbReference type="Proteomes" id="UP000192656"/>
    </source>
</evidence>
<gene>
    <name evidence="2" type="ORF">SAMN06297251_1022</name>
</gene>
<dbReference type="RefSeq" id="WP_084408478.1">
    <property type="nucleotide sequence ID" value="NZ_FWXR01000002.1"/>
</dbReference>
<reference evidence="2 3" key="1">
    <citation type="submission" date="2017-04" db="EMBL/GenBank/DDBJ databases">
        <authorList>
            <person name="Afonso C.L."/>
            <person name="Miller P.J."/>
            <person name="Scott M.A."/>
            <person name="Spackman E."/>
            <person name="Goraichik I."/>
            <person name="Dimitrov K.M."/>
            <person name="Suarez D.L."/>
            <person name="Swayne D.E."/>
        </authorList>
    </citation>
    <scope>NUCLEOTIDE SEQUENCE [LARGE SCALE GENOMIC DNA]</scope>
    <source>
        <strain evidence="2 3">CGMCC 1.10972</strain>
    </source>
</reference>
<protein>
    <submittedName>
        <fullName evidence="2">Uncharacterized protein</fullName>
    </submittedName>
</protein>
<feature type="compositionally biased region" description="Low complexity" evidence="1">
    <location>
        <begin position="83"/>
        <end position="92"/>
    </location>
</feature>
<feature type="compositionally biased region" description="Acidic residues" evidence="1">
    <location>
        <begin position="224"/>
        <end position="243"/>
    </location>
</feature>
<keyword evidence="3" id="KW-1185">Reference proteome</keyword>
<organism evidence="2 3">
    <name type="scientific">Fulvimarina manganoxydans</name>
    <dbReference type="NCBI Taxonomy" id="937218"/>
    <lineage>
        <taxon>Bacteria</taxon>
        <taxon>Pseudomonadati</taxon>
        <taxon>Pseudomonadota</taxon>
        <taxon>Alphaproteobacteria</taxon>
        <taxon>Hyphomicrobiales</taxon>
        <taxon>Aurantimonadaceae</taxon>
        <taxon>Fulvimarina</taxon>
    </lineage>
</organism>